<evidence type="ECO:0000313" key="2">
    <source>
        <dbReference type="Proteomes" id="UP001500665"/>
    </source>
</evidence>
<dbReference type="PANTHER" id="PTHR30528">
    <property type="entry name" value="CYTOPLASMIC PROTEIN"/>
    <property type="match status" value="1"/>
</dbReference>
<dbReference type="PANTHER" id="PTHR30528:SF0">
    <property type="entry name" value="CYTOPLASMIC PROTEIN"/>
    <property type="match status" value="1"/>
</dbReference>
<proteinExistence type="predicted"/>
<comment type="caution">
    <text evidence="1">The sequence shown here is derived from an EMBL/GenBank/DDBJ whole genome shotgun (WGS) entry which is preliminary data.</text>
</comment>
<dbReference type="InterPro" id="IPR009351">
    <property type="entry name" value="AlkZ-like"/>
</dbReference>
<gene>
    <name evidence="1" type="ORF">GCM10009550_23900</name>
</gene>
<keyword evidence="2" id="KW-1185">Reference proteome</keyword>
<evidence type="ECO:0000313" key="1">
    <source>
        <dbReference type="EMBL" id="GAA0947956.1"/>
    </source>
</evidence>
<dbReference type="RefSeq" id="WP_344239862.1">
    <property type="nucleotide sequence ID" value="NZ_BAAAHH010000007.1"/>
</dbReference>
<sequence length="414" mass="45731">MSSLPYEQKQNVPPPRLELSADEARRIALRAQGLLGAPDRRAGVRGVLRALGAVQLDTISVLARSHELIPYARLGAVGRPAVEEAYWGRGTSFEYWSHAACVLPIEEWPLFAFRRREYARRGHRWHRMEDKERSCALVARRLREEGPLTASDLGASSVPGGTWWDWSETKIAIEWLLDVGEVVCVERRGWKRVYDLAERAVPADLHAADPDDDACLTALVARAGRAMGVATRADLADYHRLRAAQVDRVVEAAGLVPVRVAGWGRPAWADPAALAGPPRGRHRTTLLSPFDSLVWDRPRTERIFGFTHRLEAYVPKARRVHGYFAMPLLAGGRLVGRVDPAREGRTLVARQISLEGPRYVEAAARALAEAAAWVGCDSVAVERVVPEELAPALGSALRSLSWPDEKHSGQLPPP</sequence>
<dbReference type="EMBL" id="BAAAHH010000007">
    <property type="protein sequence ID" value="GAA0947956.1"/>
    <property type="molecule type" value="Genomic_DNA"/>
</dbReference>
<name>A0ABN1QV88_9ACTN</name>
<reference evidence="1 2" key="1">
    <citation type="journal article" date="2019" name="Int. J. Syst. Evol. Microbiol.">
        <title>The Global Catalogue of Microorganisms (GCM) 10K type strain sequencing project: providing services to taxonomists for standard genome sequencing and annotation.</title>
        <authorList>
            <consortium name="The Broad Institute Genomics Platform"/>
            <consortium name="The Broad Institute Genome Sequencing Center for Infectious Disease"/>
            <person name="Wu L."/>
            <person name="Ma J."/>
        </authorList>
    </citation>
    <scope>NUCLEOTIDE SEQUENCE [LARGE SCALE GENOMIC DNA]</scope>
    <source>
        <strain evidence="1 2">JCM 10696</strain>
    </source>
</reference>
<accession>A0ABN1QV88</accession>
<organism evidence="1 2">
    <name type="scientific">Actinocorallia libanotica</name>
    <dbReference type="NCBI Taxonomy" id="46162"/>
    <lineage>
        <taxon>Bacteria</taxon>
        <taxon>Bacillati</taxon>
        <taxon>Actinomycetota</taxon>
        <taxon>Actinomycetes</taxon>
        <taxon>Streptosporangiales</taxon>
        <taxon>Thermomonosporaceae</taxon>
        <taxon>Actinocorallia</taxon>
    </lineage>
</organism>
<dbReference type="Pfam" id="PF06224">
    <property type="entry name" value="AlkZ-like"/>
    <property type="match status" value="1"/>
</dbReference>
<protein>
    <submittedName>
        <fullName evidence="1">Crosslink repair DNA glycosylase YcaQ family protein</fullName>
    </submittedName>
</protein>
<dbReference type="Proteomes" id="UP001500665">
    <property type="component" value="Unassembled WGS sequence"/>
</dbReference>